<keyword evidence="4" id="KW-0479">Metal-binding</keyword>
<dbReference type="EMBL" id="BJXN01000012">
    <property type="protein sequence ID" value="GEM90344.1"/>
    <property type="molecule type" value="Genomic_DNA"/>
</dbReference>
<sequence length="432" mass="49551">MYPTPVDAYGRYEPVTLKNIHRHPAYRRLPESLRRELEVAAQVLPFRTNPYVLDELIDWDRVPEDPIFQLVFPQRGMLDPETYARVEAALASGQQEALSEAVWNARHAMNPHPAGQLTHNVPELDGRKLDGLQHKYAETVLFFPAGGQTCHAYCTYCFRWAQFVGHRELRFESSQVDDLVRYLRAHPEVTDVLVTGGDPMVMKTRLLARYLEPLLEVETLRSIRIGSKSLAYWPMRFTTDPDAAEALRLFERVVAAGKQLAFMAHFSHPRELETEQVQTAIQNLLATGAVVRTQAPLIRHVNDDANLWAEKWRQEVRLGLIPYYMFVERDTGPKRYFEVPLAEAQRIFKDAYRQVSGLARTVRGPSMSAFPGKVRIVGTAEVAGEKVFVLEFLQARDPAWVGRPFFARFSEEATWLDELEPAFGEERFFFEG</sequence>
<keyword evidence="2" id="KW-0004">4Fe-4S</keyword>
<dbReference type="RefSeq" id="WP_147147998.1">
    <property type="nucleotide sequence ID" value="NZ_BJXN01000012.1"/>
</dbReference>
<dbReference type="PANTHER" id="PTHR30538:SF0">
    <property type="entry name" value="L-LYSINE 2,3-AMINOMUTASE AQ_1632-RELATED"/>
    <property type="match status" value="1"/>
</dbReference>
<keyword evidence="5" id="KW-0663">Pyridoxal phosphate</keyword>
<keyword evidence="6" id="KW-0408">Iron</keyword>
<dbReference type="InterPro" id="IPR013785">
    <property type="entry name" value="Aldolase_TIM"/>
</dbReference>
<evidence type="ECO:0000256" key="3">
    <source>
        <dbReference type="ARBA" id="ARBA00022691"/>
    </source>
</evidence>
<dbReference type="GO" id="GO:0003824">
    <property type="term" value="F:catalytic activity"/>
    <property type="evidence" value="ECO:0007669"/>
    <property type="project" value="InterPro"/>
</dbReference>
<protein>
    <submittedName>
        <fullName evidence="8">Putative L-lysine 2,3-aminomutase</fullName>
    </submittedName>
</protein>
<organism evidence="8 9">
    <name type="scientific">Oceanithermus desulfurans NBRC 100063</name>
    <dbReference type="NCBI Taxonomy" id="1227550"/>
    <lineage>
        <taxon>Bacteria</taxon>
        <taxon>Thermotogati</taxon>
        <taxon>Deinococcota</taxon>
        <taxon>Deinococci</taxon>
        <taxon>Thermales</taxon>
        <taxon>Thermaceae</taxon>
        <taxon>Oceanithermus</taxon>
    </lineage>
</organism>
<keyword evidence="7" id="KW-0411">Iron-sulfur</keyword>
<keyword evidence="3" id="KW-0949">S-adenosyl-L-methionine</keyword>
<dbReference type="GO" id="GO:0051539">
    <property type="term" value="F:4 iron, 4 sulfur cluster binding"/>
    <property type="evidence" value="ECO:0007669"/>
    <property type="project" value="UniProtKB-KW"/>
</dbReference>
<dbReference type="GO" id="GO:0046872">
    <property type="term" value="F:metal ion binding"/>
    <property type="evidence" value="ECO:0007669"/>
    <property type="project" value="UniProtKB-KW"/>
</dbReference>
<evidence type="ECO:0000256" key="2">
    <source>
        <dbReference type="ARBA" id="ARBA00022485"/>
    </source>
</evidence>
<dbReference type="InterPro" id="IPR003739">
    <property type="entry name" value="Lys_aminomutase/Glu_NH3_mut"/>
</dbReference>
<dbReference type="SFLD" id="SFLDG01070">
    <property type="entry name" value="PLP-dependent"/>
    <property type="match status" value="1"/>
</dbReference>
<evidence type="ECO:0000313" key="8">
    <source>
        <dbReference type="EMBL" id="GEM90344.1"/>
    </source>
</evidence>
<accession>A0A511RKZ9</accession>
<reference evidence="8 9" key="1">
    <citation type="submission" date="2019-07" db="EMBL/GenBank/DDBJ databases">
        <title>Whole genome shotgun sequence of Oceanithermus desulfurans NBRC 100063.</title>
        <authorList>
            <person name="Hosoyama A."/>
            <person name="Uohara A."/>
            <person name="Ohji S."/>
            <person name="Ichikawa N."/>
        </authorList>
    </citation>
    <scope>NUCLEOTIDE SEQUENCE [LARGE SCALE GENOMIC DNA]</scope>
    <source>
        <strain evidence="8 9">NBRC 100063</strain>
    </source>
</reference>
<dbReference type="PANTHER" id="PTHR30538">
    <property type="entry name" value="LYSINE 2,3-AMINOMUTASE-RELATED"/>
    <property type="match status" value="1"/>
</dbReference>
<name>A0A511RKZ9_9DEIN</name>
<dbReference type="AlphaFoldDB" id="A0A511RKZ9"/>
<gene>
    <name evidence="8" type="ORF">ODE01S_17780</name>
</gene>
<evidence type="ECO:0000256" key="7">
    <source>
        <dbReference type="ARBA" id="ARBA00023014"/>
    </source>
</evidence>
<proteinExistence type="predicted"/>
<dbReference type="Proteomes" id="UP000321827">
    <property type="component" value="Unassembled WGS sequence"/>
</dbReference>
<comment type="caution">
    <text evidence="8">The sequence shown here is derived from an EMBL/GenBank/DDBJ whole genome shotgun (WGS) entry which is preliminary data.</text>
</comment>
<dbReference type="CDD" id="cd01335">
    <property type="entry name" value="Radical_SAM"/>
    <property type="match status" value="1"/>
</dbReference>
<dbReference type="SFLD" id="SFLDS00029">
    <property type="entry name" value="Radical_SAM"/>
    <property type="match status" value="1"/>
</dbReference>
<dbReference type="OrthoDB" id="9768064at2"/>
<evidence type="ECO:0000256" key="5">
    <source>
        <dbReference type="ARBA" id="ARBA00022898"/>
    </source>
</evidence>
<dbReference type="Gene3D" id="3.20.20.70">
    <property type="entry name" value="Aldolase class I"/>
    <property type="match status" value="1"/>
</dbReference>
<evidence type="ECO:0000256" key="6">
    <source>
        <dbReference type="ARBA" id="ARBA00023004"/>
    </source>
</evidence>
<dbReference type="InterPro" id="IPR058240">
    <property type="entry name" value="rSAM_sf"/>
</dbReference>
<comment type="cofactor">
    <cofactor evidence="1">
        <name>pyridoxal 5'-phosphate</name>
        <dbReference type="ChEBI" id="CHEBI:597326"/>
    </cofactor>
</comment>
<dbReference type="SUPFAM" id="SSF102114">
    <property type="entry name" value="Radical SAM enzymes"/>
    <property type="match status" value="1"/>
</dbReference>
<evidence type="ECO:0000256" key="1">
    <source>
        <dbReference type="ARBA" id="ARBA00001933"/>
    </source>
</evidence>
<evidence type="ECO:0000313" key="9">
    <source>
        <dbReference type="Proteomes" id="UP000321827"/>
    </source>
</evidence>
<evidence type="ECO:0000256" key="4">
    <source>
        <dbReference type="ARBA" id="ARBA00022723"/>
    </source>
</evidence>
<dbReference type="InterPro" id="IPR007197">
    <property type="entry name" value="rSAM"/>
</dbReference>